<comment type="caution">
    <text evidence="2">The sequence shown here is derived from an EMBL/GenBank/DDBJ whole genome shotgun (WGS) entry which is preliminary data.</text>
</comment>
<name>A0ABS5VKA5_9BACT</name>
<dbReference type="EMBL" id="JAHESD010000002">
    <property type="protein sequence ID" value="MBT1701867.1"/>
    <property type="molecule type" value="Genomic_DNA"/>
</dbReference>
<accession>A0ABS5VKA5</accession>
<evidence type="ECO:0000256" key="1">
    <source>
        <dbReference type="SAM" id="Phobius"/>
    </source>
</evidence>
<organism evidence="2 3">
    <name type="scientific">Chryseosolibacter indicus</name>
    <dbReference type="NCBI Taxonomy" id="2782351"/>
    <lineage>
        <taxon>Bacteria</taxon>
        <taxon>Pseudomonadati</taxon>
        <taxon>Bacteroidota</taxon>
        <taxon>Cytophagia</taxon>
        <taxon>Cytophagales</taxon>
        <taxon>Chryseotaleaceae</taxon>
        <taxon>Chryseosolibacter</taxon>
    </lineage>
</organism>
<proteinExistence type="predicted"/>
<keyword evidence="1" id="KW-0472">Membrane</keyword>
<dbReference type="Proteomes" id="UP000772618">
    <property type="component" value="Unassembled WGS sequence"/>
</dbReference>
<evidence type="ECO:0000313" key="2">
    <source>
        <dbReference type="EMBL" id="MBT1701867.1"/>
    </source>
</evidence>
<keyword evidence="1" id="KW-0812">Transmembrane</keyword>
<evidence type="ECO:0000313" key="3">
    <source>
        <dbReference type="Proteomes" id="UP000772618"/>
    </source>
</evidence>
<sequence>MKLLRNIFAQRLFSFVAGITFLNMSFFLAEVAMLGIDKNSTLVKTFVTSGLEEEKETNSSGESGGDDIKEVILSLEEHICHYRIICTTETQRNKIFSNIMTLDGHKQIFSPPPEFHTA</sequence>
<gene>
    <name evidence="2" type="ORF">KK060_01165</name>
</gene>
<reference evidence="2 3" key="1">
    <citation type="submission" date="2021-05" db="EMBL/GenBank/DDBJ databases">
        <title>A Polyphasic approach of four new species of the genus Ohtaekwangia: Ohtaekwangia histidinii sp. nov., Ohtaekwangia cretensis sp. nov., Ohtaekwangia indiensis sp. nov., Ohtaekwangia reichenbachii sp. nov. from diverse environment.</title>
        <authorList>
            <person name="Octaviana S."/>
        </authorList>
    </citation>
    <scope>NUCLEOTIDE SEQUENCE [LARGE SCALE GENOMIC DNA]</scope>
    <source>
        <strain evidence="2 3">PWU20</strain>
    </source>
</reference>
<protein>
    <submittedName>
        <fullName evidence="2">Uncharacterized protein</fullName>
    </submittedName>
</protein>
<feature type="transmembrane region" description="Helical" evidence="1">
    <location>
        <begin position="12"/>
        <end position="36"/>
    </location>
</feature>
<keyword evidence="3" id="KW-1185">Reference proteome</keyword>
<keyword evidence="1" id="KW-1133">Transmembrane helix</keyword>